<reference evidence="2" key="1">
    <citation type="journal article" date="2014" name="Int. J. Syst. Evol. Microbiol.">
        <title>Complete genome sequence of Corynebacterium casei LMG S-19264T (=DSM 44701T), isolated from a smear-ripened cheese.</title>
        <authorList>
            <consortium name="US DOE Joint Genome Institute (JGI-PGF)"/>
            <person name="Walter F."/>
            <person name="Albersmeier A."/>
            <person name="Kalinowski J."/>
            <person name="Ruckert C."/>
        </authorList>
    </citation>
    <scope>NUCLEOTIDE SEQUENCE</scope>
    <source>
        <strain evidence="2">CGMCC 4.7308</strain>
    </source>
</reference>
<feature type="compositionally biased region" description="Low complexity" evidence="1">
    <location>
        <begin position="20"/>
        <end position="30"/>
    </location>
</feature>
<name>A0A917WBB9_9ACTN</name>
<evidence type="ECO:0000313" key="2">
    <source>
        <dbReference type="EMBL" id="GGL86662.1"/>
    </source>
</evidence>
<reference evidence="2" key="2">
    <citation type="submission" date="2020-09" db="EMBL/GenBank/DDBJ databases">
        <authorList>
            <person name="Sun Q."/>
            <person name="Zhou Y."/>
        </authorList>
    </citation>
    <scope>NUCLEOTIDE SEQUENCE</scope>
    <source>
        <strain evidence="2">CGMCC 4.7308</strain>
    </source>
</reference>
<dbReference type="EMBL" id="BMNA01000001">
    <property type="protein sequence ID" value="GGL86662.1"/>
    <property type="molecule type" value="Genomic_DNA"/>
</dbReference>
<evidence type="ECO:0000256" key="1">
    <source>
        <dbReference type="SAM" id="MobiDB-lite"/>
    </source>
</evidence>
<keyword evidence="3" id="KW-1185">Reference proteome</keyword>
<dbReference type="Proteomes" id="UP000655208">
    <property type="component" value="Unassembled WGS sequence"/>
</dbReference>
<feature type="compositionally biased region" description="Acidic residues" evidence="1">
    <location>
        <begin position="31"/>
        <end position="62"/>
    </location>
</feature>
<feature type="compositionally biased region" description="Low complexity" evidence="1">
    <location>
        <begin position="63"/>
        <end position="80"/>
    </location>
</feature>
<dbReference type="AlphaFoldDB" id="A0A917WBB9"/>
<protein>
    <submittedName>
        <fullName evidence="2">Uncharacterized protein</fullName>
    </submittedName>
</protein>
<evidence type="ECO:0000313" key="3">
    <source>
        <dbReference type="Proteomes" id="UP000655208"/>
    </source>
</evidence>
<comment type="caution">
    <text evidence="2">The sequence shown here is derived from an EMBL/GenBank/DDBJ whole genome shotgun (WGS) entry which is preliminary data.</text>
</comment>
<feature type="region of interest" description="Disordered" evidence="1">
    <location>
        <begin position="1"/>
        <end position="80"/>
    </location>
</feature>
<proteinExistence type="predicted"/>
<sequence>MSPVRATTTVPPDVPPPVGVPVAEPVAEPPEAVDEPVPEDGAPLDEDAEDDEDDEDEADEDPAGAQAAARSSTPAAAPVSTLRWIVRPRLRVWVGITVPPDGRWIGAG</sequence>
<organism evidence="2 3">
    <name type="scientific">Nakamurella endophytica</name>
    <dbReference type="NCBI Taxonomy" id="1748367"/>
    <lineage>
        <taxon>Bacteria</taxon>
        <taxon>Bacillati</taxon>
        <taxon>Actinomycetota</taxon>
        <taxon>Actinomycetes</taxon>
        <taxon>Nakamurellales</taxon>
        <taxon>Nakamurellaceae</taxon>
        <taxon>Nakamurella</taxon>
    </lineage>
</organism>
<accession>A0A917WBB9</accession>
<gene>
    <name evidence="2" type="ORF">GCM10011594_02840</name>
</gene>